<reference evidence="3" key="2">
    <citation type="submission" date="2017-02" db="UniProtKB">
        <authorList>
            <consortium name="WormBaseParasite"/>
        </authorList>
    </citation>
    <scope>IDENTIFICATION</scope>
</reference>
<dbReference type="Proteomes" id="UP000035642">
    <property type="component" value="Unassembled WGS sequence"/>
</dbReference>
<dbReference type="AlphaFoldDB" id="A0A0K0D9M1"/>
<dbReference type="SUPFAM" id="SSF74650">
    <property type="entry name" value="Galactose mutarotase-like"/>
    <property type="match status" value="1"/>
</dbReference>
<keyword evidence="2" id="KW-1185">Reference proteome</keyword>
<dbReference type="GO" id="GO:0004559">
    <property type="term" value="F:alpha-mannosidase activity"/>
    <property type="evidence" value="ECO:0007669"/>
    <property type="project" value="InterPro"/>
</dbReference>
<sequence length="203" mass="22921">MKKVFVAGPKDLKILQVYSIWEGSPSVEIVNEVDIQCVVLYSEISFCNDVFMPSSGTVSIFRSKSNFELAMRLNTSFIRRRRMLNKLPLQAHFYPMPASAYIEDASTRLSLLGAQALGVASLKPGELEVMLDRRLNQDDGRGLDQGVLDNHRTLSRFRLLIEPLSSDKDSVHERVGFYSTLGLAQSMEIHYPVIRMHSKGNLE</sequence>
<dbReference type="InterPro" id="IPR011013">
    <property type="entry name" value="Gal_mutarotase_sf_dom"/>
</dbReference>
<dbReference type="PANTHER" id="PTHR11607:SF3">
    <property type="entry name" value="LYSOSOMAL ALPHA-MANNOSIDASE"/>
    <property type="match status" value="1"/>
</dbReference>
<accession>A0A0K0D9M1</accession>
<reference evidence="2" key="1">
    <citation type="submission" date="2012-09" db="EMBL/GenBank/DDBJ databases">
        <authorList>
            <person name="Martin A.A."/>
        </authorList>
    </citation>
    <scope>NUCLEOTIDE SEQUENCE</scope>
</reference>
<dbReference type="GO" id="GO:0006013">
    <property type="term" value="P:mannose metabolic process"/>
    <property type="evidence" value="ECO:0007669"/>
    <property type="project" value="InterPro"/>
</dbReference>
<dbReference type="InterPro" id="IPR011682">
    <property type="entry name" value="Glyco_hydro_38_C"/>
</dbReference>
<organism evidence="2 3">
    <name type="scientific">Angiostrongylus cantonensis</name>
    <name type="common">Rat lungworm</name>
    <dbReference type="NCBI Taxonomy" id="6313"/>
    <lineage>
        <taxon>Eukaryota</taxon>
        <taxon>Metazoa</taxon>
        <taxon>Ecdysozoa</taxon>
        <taxon>Nematoda</taxon>
        <taxon>Chromadorea</taxon>
        <taxon>Rhabditida</taxon>
        <taxon>Rhabditina</taxon>
        <taxon>Rhabditomorpha</taxon>
        <taxon>Strongyloidea</taxon>
        <taxon>Metastrongylidae</taxon>
        <taxon>Angiostrongylus</taxon>
    </lineage>
</organism>
<dbReference type="GO" id="GO:0030246">
    <property type="term" value="F:carbohydrate binding"/>
    <property type="evidence" value="ECO:0007669"/>
    <property type="project" value="InterPro"/>
</dbReference>
<dbReference type="GO" id="GO:0000139">
    <property type="term" value="C:Golgi membrane"/>
    <property type="evidence" value="ECO:0007669"/>
    <property type="project" value="TreeGrafter"/>
</dbReference>
<feature type="domain" description="Glycosyl hydrolase family 38 C-terminal" evidence="1">
    <location>
        <begin position="11"/>
        <end position="141"/>
    </location>
</feature>
<evidence type="ECO:0000259" key="1">
    <source>
        <dbReference type="Pfam" id="PF07748"/>
    </source>
</evidence>
<protein>
    <submittedName>
        <fullName evidence="3">Glyco_hydro_38C domain-containing protein</fullName>
    </submittedName>
</protein>
<proteinExistence type="predicted"/>
<evidence type="ECO:0000313" key="2">
    <source>
        <dbReference type="Proteomes" id="UP000035642"/>
    </source>
</evidence>
<dbReference type="WBParaSite" id="ACAC_0000683401-mRNA-1">
    <property type="protein sequence ID" value="ACAC_0000683401-mRNA-1"/>
    <property type="gene ID" value="ACAC_0000683401"/>
</dbReference>
<dbReference type="InterPro" id="IPR050843">
    <property type="entry name" value="Glycosyl_Hydrlase_38"/>
</dbReference>
<evidence type="ECO:0000313" key="3">
    <source>
        <dbReference type="WBParaSite" id="ACAC_0000683401-mRNA-1"/>
    </source>
</evidence>
<dbReference type="STRING" id="6313.A0A0K0D9M1"/>
<dbReference type="Pfam" id="PF07748">
    <property type="entry name" value="Glyco_hydro_38C"/>
    <property type="match status" value="1"/>
</dbReference>
<dbReference type="GO" id="GO:0006491">
    <property type="term" value="P:N-glycan processing"/>
    <property type="evidence" value="ECO:0007669"/>
    <property type="project" value="TreeGrafter"/>
</dbReference>
<dbReference type="Gene3D" id="2.70.98.30">
    <property type="entry name" value="Golgi alpha-mannosidase II, domain 4"/>
    <property type="match status" value="1"/>
</dbReference>
<dbReference type="PANTHER" id="PTHR11607">
    <property type="entry name" value="ALPHA-MANNOSIDASE"/>
    <property type="match status" value="1"/>
</dbReference>
<name>A0A0K0D9M1_ANGCA</name>